<evidence type="ECO:0000259" key="5">
    <source>
        <dbReference type="PROSITE" id="PS51700"/>
    </source>
</evidence>
<dbReference type="Proteomes" id="UP001652625">
    <property type="component" value="Chromosome 11"/>
</dbReference>
<reference evidence="7" key="1">
    <citation type="submission" date="2025-08" db="UniProtKB">
        <authorList>
            <consortium name="RefSeq"/>
        </authorList>
    </citation>
    <scope>IDENTIFICATION</scope>
</reference>
<keyword evidence="6" id="KW-1185">Reference proteome</keyword>
<dbReference type="PROSITE" id="PS51700">
    <property type="entry name" value="SEPARIN"/>
    <property type="match status" value="1"/>
</dbReference>
<evidence type="ECO:0000313" key="6">
    <source>
        <dbReference type="Proteomes" id="UP001652625"/>
    </source>
</evidence>
<keyword evidence="3" id="KW-0378">Hydrolase</keyword>
<dbReference type="Pfam" id="PF03568">
    <property type="entry name" value="Separin_C"/>
    <property type="match status" value="1"/>
</dbReference>
<dbReference type="EC" id="3.4.22.49" evidence="2"/>
<dbReference type="InterPro" id="IPR030397">
    <property type="entry name" value="SEPARIN_core_dom"/>
</dbReference>
<evidence type="ECO:0000256" key="3">
    <source>
        <dbReference type="ARBA" id="ARBA00022801"/>
    </source>
</evidence>
<dbReference type="PANTHER" id="PTHR12792:SF0">
    <property type="entry name" value="SEPARIN"/>
    <property type="match status" value="1"/>
</dbReference>
<protein>
    <recommendedName>
        <fullName evidence="2">separase</fullName>
        <ecNumber evidence="2">3.4.22.49</ecNumber>
    </recommendedName>
</protein>
<name>A0ABM4CVZ7_HYDVU</name>
<proteinExistence type="predicted"/>
<sequence>MKKMFYKPLFDMDKNLKTAMYNDFGFKFLRLVIDAIEKFDDCQVEEFSQSCGIVLAGLHICFTSEDNITSKNNEKILKLLFHILKQVYKRSSCSSALLISRCMLKQLLFFKSCTINDDVKKFLFTSHQMCYSLYLKNFKEGKLDSKLFKLRTYSLLILSYSNWVEYKFVEFSKDFLSQWMNVLYQKFIEIEFVLRTLKKFLYNTCLLFENVNDKLQKKSIIDLIWKIYTFTVRIIMINQINVSVIKFISVQILDSELIEYVNITEKFCLMSRSSSKTCCSLNLLQERQAFVLVFQKTLVNLKCTDWLLDIISVLNSYVKYSLCVERLLLLMDILSLFLLSSHFTSPYNDPAKVFILSLSLILQQVVKFVIPPTSSGSGDENVCAFKEDMNVRNELEKKLDSLVSLMVTKLNVFPLSRDERTWISNITHRLSTYLYGINKFKNALTLVHFSVILFEDEDEEYLLSCLNECYSKLNNLIGCYNKLNLFSESYKYSLKLLNLLLKVKNIEEKLELIQVQVENNVKIKTLLLQQNECSSKVQMCLYEELCGSHEQKDFWIEVFSMEFKALRRFGSKFDNGIVLKKLINLQLNFYEEHGDMLKYSQFLIELSTLPENTREERYHWCKEALGILEVMDNEVNCSDNVIDWHVKEILAYAYFQSSIIQYEQKILECNTSNIETVFQEEKELDEDLIEKNFVAALNTSVDILSEILSEQLSRSDEVMFLHADQAAQCLFQASILYSLLCQNFNAIKAAFFSGLLYEHLIACNKSVEENFKKLRAKSWSYVVLHLLNVNEVCLAELLLKKISSEELTNVKIAEAAVMIRNGKVDSSIEILNQVIDKHKLSTSPTSLLLKAEAYFMISCVKLSSHKNEVLCNSEVHVPVQSPFPPLKDCLKYLRSVYLASIENASDFSFVWEVLDKLITCLLHNAELFKQQGYIPQAKALLKEALLLSKKFHLSMRTINIIQQKASLDLILQNKVSFEKNFNTIKTFFKSSIQDCFNGLDLYLPDFVNHDVDCSCANCAYPILQEICIRLFLQYMESQRQWEKSDTPCEFPRVIEQVINNACFRFSNKLASIKDIMSYSINLSTTNKTKQNKLKSNGTELFSKYFAEAKIIQPIVEVKSNLADTVEKLIKQVQSCSLEKIQHEYCRIIAQLYCLRNLLLINESLISSTWKIPVKINNKVYSSQCNGEIECISKQTQSKTKTRASQKNIDYKTDASLNTVCEDEVVEKKLTRKLRSSKKCISVKKMKPESNLPVVKSSFDISLFLNDMEKSLQILNPYTDTLLIKSIYQLISIISGMQAKKLTLECELLHQSRTLHQQVLNCISTKDRRRKRLNKKHENQSYSTTCSLIEKYSAPDFVFREENLQTLVDEYIPADWIVANLSLSISKAQSFLIISRVAAFKSPAIVKINISSSNQEKETERDLICDLAAAFDEDLFESFDSILSNSKESMNIKNKSQWWNERLRLDKQMKNLVKRIEEEWLGGWKGMILGNFQDSKLNEEIDWLTDSIMINFKKDIGVEVDRDLLKILVDGYTTCSKAKIKDALIYLLQENSDRGMEIMTTIIEKKRKDDKNRLSSEDFKMRNLVVLVLDKDLQRLPWESIPMLRNQPVVRMPSLLFTAIHCMNNSVFLKGGLPCNNIYYIVNPSNDLKNTEIKFSEWFKSEGWNGIVGKIPTKDQFKSALEDNDLFIYCGHGSGQEYLGWDDIQQLDCRAVSLLMGCSSGKLQVHGYLEAYGMVLYYLLAGCPAVVANLWEVTDKDIDLFLEQLLKEWVTESSGESLASCVSQSRSSCNLEYLIGAAPVIYGLPFRVQSR</sequence>
<feature type="domain" description="Peptidase C50" evidence="5">
    <location>
        <begin position="1634"/>
        <end position="1728"/>
    </location>
</feature>
<accession>A0ABM4CVZ7</accession>
<comment type="catalytic activity">
    <reaction evidence="1">
        <text>All bonds known to be hydrolyzed by this endopeptidase have arginine in P1 and an acidic residue in P4. P6 is often occupied by an acidic residue or by a hydroxy-amino-acid residue, the phosphorylation of which enhances cleavage.</text>
        <dbReference type="EC" id="3.4.22.49"/>
    </reaction>
</comment>
<gene>
    <name evidence="7" type="primary">LOC101239166</name>
</gene>
<organism evidence="6 7">
    <name type="scientific">Hydra vulgaris</name>
    <name type="common">Hydra</name>
    <name type="synonym">Hydra attenuata</name>
    <dbReference type="NCBI Taxonomy" id="6087"/>
    <lineage>
        <taxon>Eukaryota</taxon>
        <taxon>Metazoa</taxon>
        <taxon>Cnidaria</taxon>
        <taxon>Hydrozoa</taxon>
        <taxon>Hydroidolina</taxon>
        <taxon>Anthoathecata</taxon>
        <taxon>Aplanulata</taxon>
        <taxon>Hydridae</taxon>
        <taxon>Hydra</taxon>
    </lineage>
</organism>
<evidence type="ECO:0000313" key="7">
    <source>
        <dbReference type="RefSeq" id="XP_065666101.1"/>
    </source>
</evidence>
<dbReference type="RefSeq" id="XP_065666101.1">
    <property type="nucleotide sequence ID" value="XM_065810029.1"/>
</dbReference>
<dbReference type="InterPro" id="IPR005314">
    <property type="entry name" value="Peptidase_C50"/>
</dbReference>
<dbReference type="PANTHER" id="PTHR12792">
    <property type="entry name" value="EXTRA SPINDLE POLES 1-RELATED"/>
    <property type="match status" value="1"/>
</dbReference>
<dbReference type="GeneID" id="101239166"/>
<evidence type="ECO:0000256" key="4">
    <source>
        <dbReference type="ARBA" id="ARBA00022829"/>
    </source>
</evidence>
<evidence type="ECO:0000256" key="2">
    <source>
        <dbReference type="ARBA" id="ARBA00012489"/>
    </source>
</evidence>
<keyword evidence="4" id="KW-0159">Chromosome partition</keyword>
<evidence type="ECO:0000256" key="1">
    <source>
        <dbReference type="ARBA" id="ARBA00000451"/>
    </source>
</evidence>